<evidence type="ECO:0000256" key="2">
    <source>
        <dbReference type="SAM" id="SignalP"/>
    </source>
</evidence>
<dbReference type="AlphaFoldDB" id="A0A6J2XJQ4"/>
<organism evidence="3 5">
    <name type="scientific">Sitophilus oryzae</name>
    <name type="common">Rice weevil</name>
    <name type="synonym">Curculio oryzae</name>
    <dbReference type="NCBI Taxonomy" id="7048"/>
    <lineage>
        <taxon>Eukaryota</taxon>
        <taxon>Metazoa</taxon>
        <taxon>Ecdysozoa</taxon>
        <taxon>Arthropoda</taxon>
        <taxon>Hexapoda</taxon>
        <taxon>Insecta</taxon>
        <taxon>Pterygota</taxon>
        <taxon>Neoptera</taxon>
        <taxon>Endopterygota</taxon>
        <taxon>Coleoptera</taxon>
        <taxon>Polyphaga</taxon>
        <taxon>Cucujiformia</taxon>
        <taxon>Curculionidae</taxon>
        <taxon>Dryophthorinae</taxon>
        <taxon>Sitophilus</taxon>
    </lineage>
</organism>
<evidence type="ECO:0000256" key="1">
    <source>
        <dbReference type="PROSITE-ProRule" id="PRU00497"/>
    </source>
</evidence>
<keyword evidence="2" id="KW-0732">Signal</keyword>
<dbReference type="OrthoDB" id="6515429at2759"/>
<evidence type="ECO:0000313" key="5">
    <source>
        <dbReference type="RefSeq" id="XP_030751527.1"/>
    </source>
</evidence>
<keyword evidence="3" id="KW-1185">Reference proteome</keyword>
<evidence type="ECO:0000313" key="4">
    <source>
        <dbReference type="RefSeq" id="XP_030751526.1"/>
    </source>
</evidence>
<gene>
    <name evidence="4 5" type="primary">LOC115879034</name>
</gene>
<keyword evidence="1" id="KW-0193">Cuticle</keyword>
<dbReference type="Proteomes" id="UP000504635">
    <property type="component" value="Unplaced"/>
</dbReference>
<dbReference type="Pfam" id="PF00379">
    <property type="entry name" value="Chitin_bind_4"/>
    <property type="match status" value="1"/>
</dbReference>
<evidence type="ECO:0000313" key="3">
    <source>
        <dbReference type="Proteomes" id="UP000504635"/>
    </source>
</evidence>
<dbReference type="KEGG" id="soy:115879034"/>
<name>A0A6J2XJQ4_SITOR</name>
<feature type="chain" id="PRO_5044642853" evidence="2">
    <location>
        <begin position="17"/>
        <end position="161"/>
    </location>
</feature>
<dbReference type="RefSeq" id="XP_030751527.1">
    <property type="nucleotide sequence ID" value="XM_030895667.1"/>
</dbReference>
<proteinExistence type="predicted"/>
<dbReference type="InterPro" id="IPR000618">
    <property type="entry name" value="Insect_cuticle"/>
</dbReference>
<reference evidence="4 5" key="1">
    <citation type="submission" date="2025-04" db="UniProtKB">
        <authorList>
            <consortium name="RefSeq"/>
        </authorList>
    </citation>
    <scope>IDENTIFICATION</scope>
    <source>
        <tissue evidence="4 5">Gonads</tissue>
    </source>
</reference>
<dbReference type="PROSITE" id="PS51155">
    <property type="entry name" value="CHIT_BIND_RR_2"/>
    <property type="match status" value="1"/>
</dbReference>
<protein>
    <submittedName>
        <fullName evidence="4 5">Uncharacterized protein LOC115879034</fullName>
    </submittedName>
</protein>
<accession>A0A6J2XJQ4</accession>
<sequence>MNKFLVFASFLAVAFARPGLLEDQDGLVSVSQSSLGTYKYSVQLRDSSRLEERLPDGTVIGEYTVPNELGVLQTFKYVAGIDGFRIIEGPLPVAPVDNGIAPLPVQETPEVFAARNALLQPVAPVIINPELPLPVTDTPEVRAAREEFLALHRAAALSNIV</sequence>
<feature type="signal peptide" evidence="2">
    <location>
        <begin position="1"/>
        <end position="16"/>
    </location>
</feature>
<dbReference type="GeneID" id="115879034"/>
<dbReference type="GO" id="GO:0042302">
    <property type="term" value="F:structural constituent of cuticle"/>
    <property type="evidence" value="ECO:0007669"/>
    <property type="project" value="UniProtKB-UniRule"/>
</dbReference>
<dbReference type="RefSeq" id="XP_030751526.1">
    <property type="nucleotide sequence ID" value="XM_030895666.1"/>
</dbReference>